<dbReference type="OrthoDB" id="9804747at2"/>
<accession>A0A1M5VIR1</accession>
<dbReference type="InterPro" id="IPR043128">
    <property type="entry name" value="Rev_trsase/Diguanyl_cyclase"/>
</dbReference>
<sequence>MKEKLFKYAPIILLAVSSIIWLIAFLLHNIINFVTCIVSQGVLLVCCGIIMKQLHQQAIKDSLTGLYNRRFFLSKLREIPKADFPLALLMIDIDNFKKVNDTYGHLAGDEALKQVTEILTGNIRKSDWGARLGGEEFAIVLSRSDSENAYRLAERLRDIVENFDFSFEQNTIKMTISIGVATTYKCVSINDLLRLADMALYEAKEIRNTVIML</sequence>
<dbReference type="GO" id="GO:0052621">
    <property type="term" value="F:diguanylate cyclase activity"/>
    <property type="evidence" value="ECO:0007669"/>
    <property type="project" value="TreeGrafter"/>
</dbReference>
<dbReference type="GO" id="GO:0005886">
    <property type="term" value="C:plasma membrane"/>
    <property type="evidence" value="ECO:0007669"/>
    <property type="project" value="TreeGrafter"/>
</dbReference>
<keyword evidence="1" id="KW-0812">Transmembrane</keyword>
<dbReference type="AlphaFoldDB" id="A0A1M5VIR1"/>
<feature type="domain" description="GGDEF" evidence="2">
    <location>
        <begin position="84"/>
        <end position="213"/>
    </location>
</feature>
<dbReference type="SMART" id="SM00267">
    <property type="entry name" value="GGDEF"/>
    <property type="match status" value="1"/>
</dbReference>
<keyword evidence="1" id="KW-0472">Membrane</keyword>
<keyword evidence="1" id="KW-1133">Transmembrane helix</keyword>
<dbReference type="STRING" id="1123282.SAMN02745823_00849"/>
<dbReference type="InterPro" id="IPR000160">
    <property type="entry name" value="GGDEF_dom"/>
</dbReference>
<feature type="transmembrane region" description="Helical" evidence="1">
    <location>
        <begin position="30"/>
        <end position="51"/>
    </location>
</feature>
<dbReference type="Pfam" id="PF00990">
    <property type="entry name" value="GGDEF"/>
    <property type="match status" value="1"/>
</dbReference>
<dbReference type="RefSeq" id="WP_084726234.1">
    <property type="nucleotide sequence ID" value="NZ_FQXV01000002.1"/>
</dbReference>
<dbReference type="InterPro" id="IPR029787">
    <property type="entry name" value="Nucleotide_cyclase"/>
</dbReference>
<dbReference type="CDD" id="cd01949">
    <property type="entry name" value="GGDEF"/>
    <property type="match status" value="1"/>
</dbReference>
<name>A0A1M5VIR1_9FIRM</name>
<evidence type="ECO:0000313" key="3">
    <source>
        <dbReference type="EMBL" id="SHH75085.1"/>
    </source>
</evidence>
<dbReference type="PANTHER" id="PTHR45138:SF9">
    <property type="entry name" value="DIGUANYLATE CYCLASE DGCM-RELATED"/>
    <property type="match status" value="1"/>
</dbReference>
<dbReference type="PANTHER" id="PTHR45138">
    <property type="entry name" value="REGULATORY COMPONENTS OF SENSORY TRANSDUCTION SYSTEM"/>
    <property type="match status" value="1"/>
</dbReference>
<dbReference type="GO" id="GO:1902201">
    <property type="term" value="P:negative regulation of bacterial-type flagellum-dependent cell motility"/>
    <property type="evidence" value="ECO:0007669"/>
    <property type="project" value="TreeGrafter"/>
</dbReference>
<dbReference type="InterPro" id="IPR050469">
    <property type="entry name" value="Diguanylate_Cyclase"/>
</dbReference>
<proteinExistence type="predicted"/>
<evidence type="ECO:0000313" key="4">
    <source>
        <dbReference type="Proteomes" id="UP000183995"/>
    </source>
</evidence>
<dbReference type="FunFam" id="3.30.70.270:FF:000001">
    <property type="entry name" value="Diguanylate cyclase domain protein"/>
    <property type="match status" value="1"/>
</dbReference>
<evidence type="ECO:0000259" key="2">
    <source>
        <dbReference type="PROSITE" id="PS50887"/>
    </source>
</evidence>
<dbReference type="Proteomes" id="UP000183995">
    <property type="component" value="Unassembled WGS sequence"/>
</dbReference>
<dbReference type="NCBIfam" id="TIGR00254">
    <property type="entry name" value="GGDEF"/>
    <property type="match status" value="1"/>
</dbReference>
<dbReference type="Gene3D" id="3.30.70.270">
    <property type="match status" value="1"/>
</dbReference>
<protein>
    <submittedName>
        <fullName evidence="3">Diguanylate cyclase (GGDEF) domain-containing protein</fullName>
    </submittedName>
</protein>
<dbReference type="PROSITE" id="PS50887">
    <property type="entry name" value="GGDEF"/>
    <property type="match status" value="1"/>
</dbReference>
<dbReference type="EMBL" id="FQXV01000002">
    <property type="protein sequence ID" value="SHH75085.1"/>
    <property type="molecule type" value="Genomic_DNA"/>
</dbReference>
<organism evidence="3 4">
    <name type="scientific">Sporobacter termitidis DSM 10068</name>
    <dbReference type="NCBI Taxonomy" id="1123282"/>
    <lineage>
        <taxon>Bacteria</taxon>
        <taxon>Bacillati</taxon>
        <taxon>Bacillota</taxon>
        <taxon>Clostridia</taxon>
        <taxon>Eubacteriales</taxon>
        <taxon>Oscillospiraceae</taxon>
        <taxon>Sporobacter</taxon>
    </lineage>
</organism>
<feature type="transmembrane region" description="Helical" evidence="1">
    <location>
        <begin position="5"/>
        <end position="24"/>
    </location>
</feature>
<keyword evidence="4" id="KW-1185">Reference proteome</keyword>
<dbReference type="SUPFAM" id="SSF55073">
    <property type="entry name" value="Nucleotide cyclase"/>
    <property type="match status" value="1"/>
</dbReference>
<evidence type="ECO:0000256" key="1">
    <source>
        <dbReference type="SAM" id="Phobius"/>
    </source>
</evidence>
<gene>
    <name evidence="3" type="ORF">SAMN02745823_00849</name>
</gene>
<dbReference type="GO" id="GO:0043709">
    <property type="term" value="P:cell adhesion involved in single-species biofilm formation"/>
    <property type="evidence" value="ECO:0007669"/>
    <property type="project" value="TreeGrafter"/>
</dbReference>
<reference evidence="3 4" key="1">
    <citation type="submission" date="2016-11" db="EMBL/GenBank/DDBJ databases">
        <authorList>
            <person name="Jaros S."/>
            <person name="Januszkiewicz K."/>
            <person name="Wedrychowicz H."/>
        </authorList>
    </citation>
    <scope>NUCLEOTIDE SEQUENCE [LARGE SCALE GENOMIC DNA]</scope>
    <source>
        <strain evidence="3 4">DSM 10068</strain>
    </source>
</reference>